<dbReference type="EMBL" id="JBHUDB010000004">
    <property type="protein sequence ID" value="MFD1570521.1"/>
    <property type="molecule type" value="Genomic_DNA"/>
</dbReference>
<dbReference type="Proteomes" id="UP001597185">
    <property type="component" value="Unassembled WGS sequence"/>
</dbReference>
<dbReference type="RefSeq" id="WP_256416784.1">
    <property type="nucleotide sequence ID" value="NZ_JANHDL010000001.1"/>
</dbReference>
<feature type="compositionally biased region" description="Low complexity" evidence="1">
    <location>
        <begin position="190"/>
        <end position="199"/>
    </location>
</feature>
<name>A0ABD6C128_9EURY</name>
<comment type="caution">
    <text evidence="2">The sequence shown here is derived from an EMBL/GenBank/DDBJ whole genome shotgun (WGS) entry which is preliminary data.</text>
</comment>
<sequence length="268" mass="28022">MVIGLGALATGSGAAFTSAGFQDSVDSGADMRVVADQQLTVRKGDIFEGLDAGEVNEPTERGSDDIFTAVVSEDDGPTPTEILFGDTEINGYTNVSTDTESNRIPTPAAVANDGEDGNFAFAIAVEINDDVEFGDLIEVENQNIQDGANIGITFQEFGDDASEVTGETGGEEAVATQIYQFKDEDDTQISPDSESWSSSNEQDPATRVEIGVGETEQISLLNDTGGGDTGISARNIRSAISGDNEPAFGTNINDIDLVDTIEIGEGSN</sequence>
<evidence type="ECO:0000256" key="1">
    <source>
        <dbReference type="SAM" id="MobiDB-lite"/>
    </source>
</evidence>
<evidence type="ECO:0000313" key="2">
    <source>
        <dbReference type="EMBL" id="MFD1570521.1"/>
    </source>
</evidence>
<evidence type="ECO:0000313" key="3">
    <source>
        <dbReference type="Proteomes" id="UP001597185"/>
    </source>
</evidence>
<reference evidence="2 3" key="1">
    <citation type="journal article" date="2019" name="Int. J. Syst. Evol. Microbiol.">
        <title>The Global Catalogue of Microorganisms (GCM) 10K type strain sequencing project: providing services to taxonomists for standard genome sequencing and annotation.</title>
        <authorList>
            <consortium name="The Broad Institute Genomics Platform"/>
            <consortium name="The Broad Institute Genome Sequencing Center for Infectious Disease"/>
            <person name="Wu L."/>
            <person name="Ma J."/>
        </authorList>
    </citation>
    <scope>NUCLEOTIDE SEQUENCE [LARGE SCALE GENOMIC DNA]</scope>
    <source>
        <strain evidence="2 3">CGMCC 1.12689</strain>
    </source>
</reference>
<evidence type="ECO:0008006" key="4">
    <source>
        <dbReference type="Google" id="ProtNLM"/>
    </source>
</evidence>
<proteinExistence type="predicted"/>
<gene>
    <name evidence="2" type="ORF">ACFR9T_07960</name>
</gene>
<keyword evidence="3" id="KW-1185">Reference proteome</keyword>
<feature type="region of interest" description="Disordered" evidence="1">
    <location>
        <begin position="183"/>
        <end position="205"/>
    </location>
</feature>
<dbReference type="AlphaFoldDB" id="A0ABD6C128"/>
<organism evidence="2 3">
    <name type="scientific">Halorubrum laminariae</name>
    <dbReference type="NCBI Taxonomy" id="1433523"/>
    <lineage>
        <taxon>Archaea</taxon>
        <taxon>Methanobacteriati</taxon>
        <taxon>Methanobacteriota</taxon>
        <taxon>Stenosarchaea group</taxon>
        <taxon>Halobacteria</taxon>
        <taxon>Halobacteriales</taxon>
        <taxon>Haloferacaceae</taxon>
        <taxon>Halorubrum</taxon>
    </lineage>
</organism>
<protein>
    <recommendedName>
        <fullName evidence="4">DUF1102 domain-containing protein</fullName>
    </recommendedName>
</protein>
<accession>A0ABD6C128</accession>